<evidence type="ECO:0000313" key="1">
    <source>
        <dbReference type="EMBL" id="KKL20331.1"/>
    </source>
</evidence>
<protein>
    <submittedName>
        <fullName evidence="1">Uncharacterized protein</fullName>
    </submittedName>
</protein>
<accession>A0A0F9DRQ6</accession>
<dbReference type="EMBL" id="LAZR01038138">
    <property type="protein sequence ID" value="KKL20331.1"/>
    <property type="molecule type" value="Genomic_DNA"/>
</dbReference>
<sequence>MAQYWLINESMIVKAPDRWHAYMLALQMNFKNPIFKRIENKEEY</sequence>
<dbReference type="AlphaFoldDB" id="A0A0F9DRQ6"/>
<reference evidence="1" key="1">
    <citation type="journal article" date="2015" name="Nature">
        <title>Complex archaea that bridge the gap between prokaryotes and eukaryotes.</title>
        <authorList>
            <person name="Spang A."/>
            <person name="Saw J.H."/>
            <person name="Jorgensen S.L."/>
            <person name="Zaremba-Niedzwiedzka K."/>
            <person name="Martijn J."/>
            <person name="Lind A.E."/>
            <person name="van Eijk R."/>
            <person name="Schleper C."/>
            <person name="Guy L."/>
            <person name="Ettema T.J."/>
        </authorList>
    </citation>
    <scope>NUCLEOTIDE SEQUENCE</scope>
</reference>
<gene>
    <name evidence="1" type="ORF">LCGC14_2456530</name>
</gene>
<organism evidence="1">
    <name type="scientific">marine sediment metagenome</name>
    <dbReference type="NCBI Taxonomy" id="412755"/>
    <lineage>
        <taxon>unclassified sequences</taxon>
        <taxon>metagenomes</taxon>
        <taxon>ecological metagenomes</taxon>
    </lineage>
</organism>
<proteinExistence type="predicted"/>
<comment type="caution">
    <text evidence="1">The sequence shown here is derived from an EMBL/GenBank/DDBJ whole genome shotgun (WGS) entry which is preliminary data.</text>
</comment>
<name>A0A0F9DRQ6_9ZZZZ</name>